<reference evidence="3 4" key="1">
    <citation type="submission" date="2023-07" db="EMBL/GenBank/DDBJ databases">
        <title>Genomic Encyclopedia of Type Strains, Phase IV (KMG-IV): sequencing the most valuable type-strain genomes for metagenomic binning, comparative biology and taxonomic classification.</title>
        <authorList>
            <person name="Goeker M."/>
        </authorList>
    </citation>
    <scope>NUCLEOTIDE SEQUENCE [LARGE SCALE GENOMIC DNA]</scope>
    <source>
        <strain evidence="3 4">DSM 19619</strain>
    </source>
</reference>
<dbReference type="Gene3D" id="3.30.460.10">
    <property type="entry name" value="Beta Polymerase, domain 2"/>
    <property type="match status" value="1"/>
</dbReference>
<evidence type="ECO:0000313" key="4">
    <source>
        <dbReference type="Proteomes" id="UP001242480"/>
    </source>
</evidence>
<comment type="function">
    <text evidence="2">Functions as a ribosomal silencing factor. Interacts with ribosomal protein uL14 (rplN), blocking formation of intersubunit bridge B8. Prevents association of the 30S and 50S ribosomal subunits and the formation of functional ribosomes, thus repressing translation.</text>
</comment>
<dbReference type="EMBL" id="JAUSVX010000001">
    <property type="protein sequence ID" value="MDQ0468227.1"/>
    <property type="molecule type" value="Genomic_DNA"/>
</dbReference>
<dbReference type="PANTHER" id="PTHR21043">
    <property type="entry name" value="IOJAP SUPERFAMILY ORTHOLOG"/>
    <property type="match status" value="1"/>
</dbReference>
<dbReference type="Pfam" id="PF02410">
    <property type="entry name" value="RsfS"/>
    <property type="match status" value="1"/>
</dbReference>
<protein>
    <recommendedName>
        <fullName evidence="2">Ribosomal silencing factor RsfS</fullName>
    </recommendedName>
</protein>
<organism evidence="3 4">
    <name type="scientific">Labrys wisconsinensis</name>
    <dbReference type="NCBI Taxonomy" id="425677"/>
    <lineage>
        <taxon>Bacteria</taxon>
        <taxon>Pseudomonadati</taxon>
        <taxon>Pseudomonadota</taxon>
        <taxon>Alphaproteobacteria</taxon>
        <taxon>Hyphomicrobiales</taxon>
        <taxon>Xanthobacteraceae</taxon>
        <taxon>Labrys</taxon>
    </lineage>
</organism>
<dbReference type="Proteomes" id="UP001242480">
    <property type="component" value="Unassembled WGS sequence"/>
</dbReference>
<gene>
    <name evidence="2" type="primary">rsfS</name>
    <name evidence="3" type="ORF">QO011_001222</name>
</gene>
<name>A0ABU0J4W9_9HYPH</name>
<dbReference type="HAMAP" id="MF_01477">
    <property type="entry name" value="Iojap_RsfS"/>
    <property type="match status" value="1"/>
</dbReference>
<keyword evidence="2" id="KW-0678">Repressor</keyword>
<evidence type="ECO:0000256" key="2">
    <source>
        <dbReference type="HAMAP-Rule" id="MF_01477"/>
    </source>
</evidence>
<comment type="subunit">
    <text evidence="2">Interacts with ribosomal protein uL14 (rplN).</text>
</comment>
<proteinExistence type="inferred from homology"/>
<accession>A0ABU0J4W9</accession>
<dbReference type="NCBIfam" id="TIGR00090">
    <property type="entry name" value="rsfS_iojap_ybeB"/>
    <property type="match status" value="1"/>
</dbReference>
<dbReference type="InterPro" id="IPR043519">
    <property type="entry name" value="NT_sf"/>
</dbReference>
<dbReference type="PANTHER" id="PTHR21043:SF0">
    <property type="entry name" value="MITOCHONDRIAL ASSEMBLY OF RIBOSOMAL LARGE SUBUNIT PROTEIN 1"/>
    <property type="match status" value="1"/>
</dbReference>
<dbReference type="SUPFAM" id="SSF81301">
    <property type="entry name" value="Nucleotidyltransferase"/>
    <property type="match status" value="1"/>
</dbReference>
<keyword evidence="2" id="KW-0963">Cytoplasm</keyword>
<comment type="subcellular location">
    <subcellularLocation>
        <location evidence="2">Cytoplasm</location>
    </subcellularLocation>
</comment>
<keyword evidence="2" id="KW-0810">Translation regulation</keyword>
<comment type="similarity">
    <text evidence="1 2">Belongs to the Iojap/RsfS family.</text>
</comment>
<comment type="caution">
    <text evidence="3">The sequence shown here is derived from an EMBL/GenBank/DDBJ whole genome shotgun (WGS) entry which is preliminary data.</text>
</comment>
<evidence type="ECO:0000256" key="1">
    <source>
        <dbReference type="ARBA" id="ARBA00010574"/>
    </source>
</evidence>
<dbReference type="InterPro" id="IPR004394">
    <property type="entry name" value="Iojap/RsfS/C7orf30"/>
</dbReference>
<keyword evidence="4" id="KW-1185">Reference proteome</keyword>
<evidence type="ECO:0000313" key="3">
    <source>
        <dbReference type="EMBL" id="MDQ0468227.1"/>
    </source>
</evidence>
<sequence length="149" mass="16675">MSARGLSQEGRPLTTLVRREAEVIPLHPVARPIPRDVEETVRMLLASLDDMKAEQIVEIDIRGKSSIADVMLIATGRVARHVAAIADRLAKDLRDAGHHGVRIEGTPVCDWVLIDTGDVIVHIFRPEVRLFYNLEKMWSSGRPNEIRPS</sequence>
<dbReference type="RefSeq" id="WP_307269018.1">
    <property type="nucleotide sequence ID" value="NZ_JAUSVX010000001.1"/>
</dbReference>